<dbReference type="EMBL" id="JARBJD010000270">
    <property type="protein sequence ID" value="KAK2945177.1"/>
    <property type="molecule type" value="Genomic_DNA"/>
</dbReference>
<comment type="caution">
    <text evidence="1">The sequence shown here is derived from an EMBL/GenBank/DDBJ whole genome shotgun (WGS) entry which is preliminary data.</text>
</comment>
<proteinExistence type="predicted"/>
<name>A0ABQ9X2M3_9EUKA</name>
<gene>
    <name evidence="1" type="ORF">BLNAU_19916</name>
</gene>
<reference evidence="1 2" key="1">
    <citation type="journal article" date="2022" name="bioRxiv">
        <title>Genomics of Preaxostyla Flagellates Illuminates Evolutionary Transitions and the Path Towards Mitochondrial Loss.</title>
        <authorList>
            <person name="Novak L.V.F."/>
            <person name="Treitli S.C."/>
            <person name="Pyrih J."/>
            <person name="Halakuc P."/>
            <person name="Pipaliya S.V."/>
            <person name="Vacek V."/>
            <person name="Brzon O."/>
            <person name="Soukal P."/>
            <person name="Eme L."/>
            <person name="Dacks J.B."/>
            <person name="Karnkowska A."/>
            <person name="Elias M."/>
            <person name="Hampl V."/>
        </authorList>
    </citation>
    <scope>NUCLEOTIDE SEQUENCE [LARGE SCALE GENOMIC DNA]</scope>
    <source>
        <strain evidence="1">NAU3</strain>
        <tissue evidence="1">Gut</tissue>
    </source>
</reference>
<organism evidence="1 2">
    <name type="scientific">Blattamonas nauphoetae</name>
    <dbReference type="NCBI Taxonomy" id="2049346"/>
    <lineage>
        <taxon>Eukaryota</taxon>
        <taxon>Metamonada</taxon>
        <taxon>Preaxostyla</taxon>
        <taxon>Oxymonadida</taxon>
        <taxon>Blattamonas</taxon>
    </lineage>
</organism>
<evidence type="ECO:0000313" key="2">
    <source>
        <dbReference type="Proteomes" id="UP001281761"/>
    </source>
</evidence>
<evidence type="ECO:0000313" key="1">
    <source>
        <dbReference type="EMBL" id="KAK2945177.1"/>
    </source>
</evidence>
<keyword evidence="2" id="KW-1185">Reference proteome</keyword>
<sequence length="351" mass="40726">MLPRTILEKLLPQEIATRPVPFNPPEETLLSSCSEALETPFSVFSSAPVLFQLYRAFVNVMYQHSDLRATCLPKCIEIVELLKGKLEDKRIRPFNVFLQLYPSPDGNLDPLFDSLTLLAQLCTLSQMQTLFQFFVRLGGASLNTSFELTSYQWFSPFFLMIVDFGMLHACENDTLRVLKELTVCLCMDNEKPTIHPSKRIFVQEIVSYSEDHRDLFIALRQTAVQEEMTKMKWRMFKLTKQFRKACDLLQISSTLFSVDADCLYLTVCSLDSNDLFRRKIRDYLDAISKRNDVKLSLISSGWEDALEHHLVEKDPVVVNDISYECYLLYKTMLSFGANLYDVHQFRRRLRG</sequence>
<dbReference type="Proteomes" id="UP001281761">
    <property type="component" value="Unassembled WGS sequence"/>
</dbReference>
<protein>
    <submittedName>
        <fullName evidence="1">Uncharacterized protein</fullName>
    </submittedName>
</protein>
<accession>A0ABQ9X2M3</accession>